<organism evidence="1 2">
    <name type="scientific">Arctium lappa</name>
    <name type="common">Greater burdock</name>
    <name type="synonym">Lappa major</name>
    <dbReference type="NCBI Taxonomy" id="4217"/>
    <lineage>
        <taxon>Eukaryota</taxon>
        <taxon>Viridiplantae</taxon>
        <taxon>Streptophyta</taxon>
        <taxon>Embryophyta</taxon>
        <taxon>Tracheophyta</taxon>
        <taxon>Spermatophyta</taxon>
        <taxon>Magnoliopsida</taxon>
        <taxon>eudicotyledons</taxon>
        <taxon>Gunneridae</taxon>
        <taxon>Pentapetalae</taxon>
        <taxon>asterids</taxon>
        <taxon>campanulids</taxon>
        <taxon>Asterales</taxon>
        <taxon>Asteraceae</taxon>
        <taxon>Carduoideae</taxon>
        <taxon>Cardueae</taxon>
        <taxon>Arctiinae</taxon>
        <taxon>Arctium</taxon>
    </lineage>
</organism>
<protein>
    <submittedName>
        <fullName evidence="1">Uncharacterized protein</fullName>
    </submittedName>
</protein>
<dbReference type="EMBL" id="CM042050">
    <property type="protein sequence ID" value="KAI3733557.1"/>
    <property type="molecule type" value="Genomic_DNA"/>
</dbReference>
<keyword evidence="2" id="KW-1185">Reference proteome</keyword>
<reference evidence="1 2" key="2">
    <citation type="journal article" date="2022" name="Mol. Ecol. Resour.">
        <title>The genomes of chicory, endive, great burdock and yacon provide insights into Asteraceae paleo-polyploidization history and plant inulin production.</title>
        <authorList>
            <person name="Fan W."/>
            <person name="Wang S."/>
            <person name="Wang H."/>
            <person name="Wang A."/>
            <person name="Jiang F."/>
            <person name="Liu H."/>
            <person name="Zhao H."/>
            <person name="Xu D."/>
            <person name="Zhang Y."/>
        </authorList>
    </citation>
    <scope>NUCLEOTIDE SEQUENCE [LARGE SCALE GENOMIC DNA]</scope>
    <source>
        <strain evidence="2">cv. Niubang</strain>
    </source>
</reference>
<proteinExistence type="predicted"/>
<gene>
    <name evidence="1" type="ORF">L6452_13000</name>
</gene>
<dbReference type="Proteomes" id="UP001055879">
    <property type="component" value="Linkage Group LG04"/>
</dbReference>
<comment type="caution">
    <text evidence="1">The sequence shown here is derived from an EMBL/GenBank/DDBJ whole genome shotgun (WGS) entry which is preliminary data.</text>
</comment>
<evidence type="ECO:0000313" key="2">
    <source>
        <dbReference type="Proteomes" id="UP001055879"/>
    </source>
</evidence>
<accession>A0ACB9CHE1</accession>
<name>A0ACB9CHE1_ARCLA</name>
<evidence type="ECO:0000313" key="1">
    <source>
        <dbReference type="EMBL" id="KAI3733557.1"/>
    </source>
</evidence>
<sequence length="203" mass="22479">MSLSSRLLWFPNPYQLALDHITKWVILKLTAALHSVRLPSALAHRCAPLPPSSVASSAPLHLSPPPSCTAALLPSRCHRVRAFLPSVDAGRQVTASQQQQVQGAISFKISLKCRAIDLELKELKGKMDPQPGTLPPSPVHKSDADDDDENVKQLQQCSSLYLLLQDCLVNSNRNWKACQKEVQDLKTCNERRQNVKRHTHGGD</sequence>
<reference evidence="2" key="1">
    <citation type="journal article" date="2022" name="Mol. Ecol. Resour.">
        <title>The genomes of chicory, endive, great burdock and yacon provide insights into Asteraceae palaeo-polyploidization history and plant inulin production.</title>
        <authorList>
            <person name="Fan W."/>
            <person name="Wang S."/>
            <person name="Wang H."/>
            <person name="Wang A."/>
            <person name="Jiang F."/>
            <person name="Liu H."/>
            <person name="Zhao H."/>
            <person name="Xu D."/>
            <person name="Zhang Y."/>
        </authorList>
    </citation>
    <scope>NUCLEOTIDE SEQUENCE [LARGE SCALE GENOMIC DNA]</scope>
    <source>
        <strain evidence="2">cv. Niubang</strain>
    </source>
</reference>